<protein>
    <submittedName>
        <fullName evidence="3">DUF4189 domain-containing protein</fullName>
    </submittedName>
</protein>
<evidence type="ECO:0000256" key="1">
    <source>
        <dbReference type="SAM" id="SignalP"/>
    </source>
</evidence>
<sequence length="164" mass="17267">MTVIMLLWLAAPAVAGNANNLCYESGNYDPQQGVCFYPDGSYPPHPGGVFPPRKDVQQHTPRDYFGAIAADVVNGQNSYKVTNYQSAAAAKNAALKGCGLSSCKVIIAYKNGCAATATSATNHVVGGLGDSPEEAEQNALDKCEQTKSGGTCDIWSKASCSYYE</sequence>
<dbReference type="InterPro" id="IPR025240">
    <property type="entry name" value="DUF4189"/>
</dbReference>
<gene>
    <name evidence="3" type="ORF">LIN78_04515</name>
</gene>
<accession>A0ABS8D3P1</accession>
<reference evidence="3" key="1">
    <citation type="submission" date="2021-10" db="EMBL/GenBank/DDBJ databases">
        <title>The complete genome sequence of Leeia sp. TBRC 13508.</title>
        <authorList>
            <person name="Charoenyingcharoen P."/>
            <person name="Yukphan P."/>
        </authorList>
    </citation>
    <scope>NUCLEOTIDE SEQUENCE</scope>
    <source>
        <strain evidence="3">TBRC 13508</strain>
    </source>
</reference>
<feature type="chain" id="PRO_5045090284" evidence="1">
    <location>
        <begin position="16"/>
        <end position="164"/>
    </location>
</feature>
<name>A0ABS8D3P1_9NEIS</name>
<dbReference type="RefSeq" id="WP_227178920.1">
    <property type="nucleotide sequence ID" value="NZ_JAJBZT010000002.1"/>
</dbReference>
<dbReference type="Proteomes" id="UP001165395">
    <property type="component" value="Unassembled WGS sequence"/>
</dbReference>
<feature type="domain" description="DUF4189" evidence="2">
    <location>
        <begin position="65"/>
        <end position="155"/>
    </location>
</feature>
<evidence type="ECO:0000313" key="3">
    <source>
        <dbReference type="EMBL" id="MCB6182812.1"/>
    </source>
</evidence>
<organism evidence="3 4">
    <name type="scientific">Leeia speluncae</name>
    <dbReference type="NCBI Taxonomy" id="2884804"/>
    <lineage>
        <taxon>Bacteria</taxon>
        <taxon>Pseudomonadati</taxon>
        <taxon>Pseudomonadota</taxon>
        <taxon>Betaproteobacteria</taxon>
        <taxon>Neisseriales</taxon>
        <taxon>Leeiaceae</taxon>
        <taxon>Leeia</taxon>
    </lineage>
</organism>
<proteinExistence type="predicted"/>
<feature type="signal peptide" evidence="1">
    <location>
        <begin position="1"/>
        <end position="15"/>
    </location>
</feature>
<evidence type="ECO:0000313" key="4">
    <source>
        <dbReference type="Proteomes" id="UP001165395"/>
    </source>
</evidence>
<keyword evidence="4" id="KW-1185">Reference proteome</keyword>
<dbReference type="Pfam" id="PF13827">
    <property type="entry name" value="DUF4189"/>
    <property type="match status" value="1"/>
</dbReference>
<evidence type="ECO:0000259" key="2">
    <source>
        <dbReference type="Pfam" id="PF13827"/>
    </source>
</evidence>
<dbReference type="EMBL" id="JAJBZT010000002">
    <property type="protein sequence ID" value="MCB6182812.1"/>
    <property type="molecule type" value="Genomic_DNA"/>
</dbReference>
<comment type="caution">
    <text evidence="3">The sequence shown here is derived from an EMBL/GenBank/DDBJ whole genome shotgun (WGS) entry which is preliminary data.</text>
</comment>
<keyword evidence="1" id="KW-0732">Signal</keyword>